<dbReference type="RefSeq" id="WP_152578075.1">
    <property type="nucleotide sequence ID" value="NZ_JAATJI010000002.1"/>
</dbReference>
<dbReference type="InterPro" id="IPR027443">
    <property type="entry name" value="IPNS-like_sf"/>
</dbReference>
<dbReference type="InterPro" id="IPR007803">
    <property type="entry name" value="Asp/Arg/Pro-Hydrxlase"/>
</dbReference>
<comment type="similarity">
    <text evidence="1">Belongs to the aspartyl/asparaginyl beta-hydroxylase family.</text>
</comment>
<proteinExistence type="inferred from homology"/>
<dbReference type="OrthoDB" id="21665at2"/>
<keyword evidence="2" id="KW-0223">Dioxygenase</keyword>
<reference evidence="5 6" key="1">
    <citation type="submission" date="2019-09" db="EMBL/GenBank/DDBJ databases">
        <title>Polymorphobacter sp. isolated from a lake in China.</title>
        <authorList>
            <person name="Liu Z."/>
        </authorList>
    </citation>
    <scope>NUCLEOTIDE SEQUENCE [LARGE SCALE GENOMIC DNA]</scope>
    <source>
        <strain evidence="5 6">D40P</strain>
    </source>
</reference>
<keyword evidence="6" id="KW-1185">Reference proteome</keyword>
<dbReference type="InterPro" id="IPR011990">
    <property type="entry name" value="TPR-like_helical_dom_sf"/>
</dbReference>
<evidence type="ECO:0000259" key="4">
    <source>
        <dbReference type="Pfam" id="PF05118"/>
    </source>
</evidence>
<feature type="domain" description="Aspartyl/asparaginy/proline hydroxylase" evidence="4">
    <location>
        <begin position="202"/>
        <end position="364"/>
    </location>
</feature>
<evidence type="ECO:0000256" key="1">
    <source>
        <dbReference type="ARBA" id="ARBA00007730"/>
    </source>
</evidence>
<comment type="caution">
    <text evidence="5">The sequence shown here is derived from an EMBL/GenBank/DDBJ whole genome shotgun (WGS) entry which is preliminary data.</text>
</comment>
<dbReference type="Proteomes" id="UP000481327">
    <property type="component" value="Unassembled WGS sequence"/>
</dbReference>
<sequence length="387" mass="41213">MTDPAKAQLEAIAHRGIDALRRGDAAAARSAFDAIAASGRATPQIWLFLAQSCDMQDDRTAARAALAQVLAADPANPYALVMQGEIFTRDGDDRAASAWYDRALAAAAGIGQLPADLVARLQRAEAERVAIAGRFTAAMHAALAAAGVDGDAAGPRFAESLAIVAGATRPYLQEPTSFYFPGLPQQAFYDPADFAWVAALEAAFPAIRTEAEAVLADRAGTAPYVEAPRDRPAKAHSLLDDPRWSAFHLIQHGLPVAANAARCPATMAAIADLPIPVIAGRSPMVLFSLLAPGTHIAPHTGMLNTRLICHLPLIVPPDCRLRVGNTTRNVEAGKMLIFDDSIEHEAWNDSDAMRVILLFEIWRPELTLAERAGLTALFESISVYGAE</sequence>
<evidence type="ECO:0000256" key="3">
    <source>
        <dbReference type="ARBA" id="ARBA00023002"/>
    </source>
</evidence>
<accession>A0A7C9GQG2</accession>
<dbReference type="GO" id="GO:0051213">
    <property type="term" value="F:dioxygenase activity"/>
    <property type="evidence" value="ECO:0007669"/>
    <property type="project" value="UniProtKB-KW"/>
</dbReference>
<keyword evidence="3" id="KW-0560">Oxidoreductase</keyword>
<evidence type="ECO:0000256" key="2">
    <source>
        <dbReference type="ARBA" id="ARBA00022964"/>
    </source>
</evidence>
<dbReference type="EMBL" id="WIOL01000003">
    <property type="protein sequence ID" value="MQT17636.1"/>
    <property type="molecule type" value="Genomic_DNA"/>
</dbReference>
<dbReference type="SUPFAM" id="SSF48452">
    <property type="entry name" value="TPR-like"/>
    <property type="match status" value="1"/>
</dbReference>
<dbReference type="Pfam" id="PF05118">
    <property type="entry name" value="Asp_Arg_Hydrox"/>
    <property type="match status" value="1"/>
</dbReference>
<dbReference type="AlphaFoldDB" id="A0A7C9GQG2"/>
<evidence type="ECO:0000313" key="6">
    <source>
        <dbReference type="Proteomes" id="UP000481327"/>
    </source>
</evidence>
<dbReference type="InterPro" id="IPR051821">
    <property type="entry name" value="Asp/Asn_beta-hydroxylase"/>
</dbReference>
<gene>
    <name evidence="5" type="ORF">F3168_10220</name>
</gene>
<dbReference type="SUPFAM" id="SSF51197">
    <property type="entry name" value="Clavaminate synthase-like"/>
    <property type="match status" value="1"/>
</dbReference>
<organism evidence="5 6">
    <name type="scientific">Sandarakinorhabdus fusca</name>
    <dbReference type="NCBI Taxonomy" id="1439888"/>
    <lineage>
        <taxon>Bacteria</taxon>
        <taxon>Pseudomonadati</taxon>
        <taxon>Pseudomonadota</taxon>
        <taxon>Alphaproteobacteria</taxon>
        <taxon>Sphingomonadales</taxon>
        <taxon>Sphingosinicellaceae</taxon>
        <taxon>Sandarakinorhabdus</taxon>
    </lineage>
</organism>
<dbReference type="Gene3D" id="1.25.40.10">
    <property type="entry name" value="Tetratricopeptide repeat domain"/>
    <property type="match status" value="1"/>
</dbReference>
<dbReference type="PANTHER" id="PTHR46332:SF5">
    <property type="entry name" value="ASPARTATE BETA-HYDROXYLASE DOMAIN CONTAINING 2"/>
    <property type="match status" value="1"/>
</dbReference>
<protein>
    <submittedName>
        <fullName evidence="5">Aspartyl/asparaginyl beta-hydroxylase domain-containing protein</fullName>
    </submittedName>
</protein>
<evidence type="ECO:0000313" key="5">
    <source>
        <dbReference type="EMBL" id="MQT17636.1"/>
    </source>
</evidence>
<dbReference type="Gene3D" id="2.60.120.330">
    <property type="entry name" value="B-lactam Antibiotic, Isopenicillin N Synthase, Chain"/>
    <property type="match status" value="1"/>
</dbReference>
<dbReference type="PANTHER" id="PTHR46332">
    <property type="entry name" value="ASPARTATE BETA-HYDROXYLASE DOMAIN-CONTAINING PROTEIN 2"/>
    <property type="match status" value="1"/>
</dbReference>
<name>A0A7C9GQG2_9SPHN</name>
<dbReference type="GO" id="GO:0016020">
    <property type="term" value="C:membrane"/>
    <property type="evidence" value="ECO:0007669"/>
    <property type="project" value="TreeGrafter"/>
</dbReference>